<dbReference type="EC" id="3.1.3.48" evidence="2"/>
<keyword evidence="4" id="KW-0904">Protein phosphatase</keyword>
<dbReference type="InterPro" id="IPR000387">
    <property type="entry name" value="Tyr_Pase_dom"/>
</dbReference>
<dbReference type="CDD" id="cd14498">
    <property type="entry name" value="DSP"/>
    <property type="match status" value="1"/>
</dbReference>
<feature type="domain" description="Tyrosine-protein phosphatase" evidence="5">
    <location>
        <begin position="54"/>
        <end position="208"/>
    </location>
</feature>
<keyword evidence="7" id="KW-0808">Transferase</keyword>
<accession>A0ABP0KDX7</accession>
<evidence type="ECO:0000256" key="3">
    <source>
        <dbReference type="ARBA" id="ARBA00022801"/>
    </source>
</evidence>
<evidence type="ECO:0000256" key="1">
    <source>
        <dbReference type="ARBA" id="ARBA00008601"/>
    </source>
</evidence>
<evidence type="ECO:0000313" key="8">
    <source>
        <dbReference type="Proteomes" id="UP001642464"/>
    </source>
</evidence>
<dbReference type="Proteomes" id="UP001642464">
    <property type="component" value="Unassembled WGS sequence"/>
</dbReference>
<evidence type="ECO:0000256" key="4">
    <source>
        <dbReference type="ARBA" id="ARBA00022912"/>
    </source>
</evidence>
<dbReference type="GO" id="GO:0016301">
    <property type="term" value="F:kinase activity"/>
    <property type="evidence" value="ECO:0007669"/>
    <property type="project" value="UniProtKB-KW"/>
</dbReference>
<dbReference type="Gene3D" id="3.90.190.10">
    <property type="entry name" value="Protein tyrosine phosphatase superfamily"/>
    <property type="match status" value="1"/>
</dbReference>
<dbReference type="PANTHER" id="PTHR10159">
    <property type="entry name" value="DUAL SPECIFICITY PROTEIN PHOSPHATASE"/>
    <property type="match status" value="1"/>
</dbReference>
<evidence type="ECO:0000313" key="7">
    <source>
        <dbReference type="EMBL" id="CAK9024846.1"/>
    </source>
</evidence>
<keyword evidence="7" id="KW-0418">Kinase</keyword>
<gene>
    <name evidence="7" type="ORF">SCF082_LOCUS16807</name>
</gene>
<evidence type="ECO:0000259" key="5">
    <source>
        <dbReference type="PROSITE" id="PS50054"/>
    </source>
</evidence>
<dbReference type="InterPro" id="IPR020422">
    <property type="entry name" value="TYR_PHOSPHATASE_DUAL_dom"/>
</dbReference>
<dbReference type="EMBL" id="CAXAMM010011035">
    <property type="protein sequence ID" value="CAK9024846.1"/>
    <property type="molecule type" value="Genomic_DNA"/>
</dbReference>
<dbReference type="Pfam" id="PF00782">
    <property type="entry name" value="DSPc"/>
    <property type="match status" value="1"/>
</dbReference>
<comment type="similarity">
    <text evidence="1">Belongs to the protein-tyrosine phosphatase family. Non-receptor class dual specificity subfamily.</text>
</comment>
<name>A0ABP0KDX7_9DINO</name>
<dbReference type="InterPro" id="IPR000340">
    <property type="entry name" value="Dual-sp_phosphatase_cat-dom"/>
</dbReference>
<feature type="domain" description="Tyrosine specific protein phosphatases" evidence="6">
    <location>
        <begin position="126"/>
        <end position="184"/>
    </location>
</feature>
<dbReference type="InterPro" id="IPR029021">
    <property type="entry name" value="Prot-tyrosine_phosphatase-like"/>
</dbReference>
<dbReference type="PROSITE" id="PS50056">
    <property type="entry name" value="TYR_PHOSPHATASE_2"/>
    <property type="match status" value="1"/>
</dbReference>
<dbReference type="PANTHER" id="PTHR10159:SF519">
    <property type="entry name" value="DUAL SPECIFICITY PROTEIN PHOSPHATASE MPK3"/>
    <property type="match status" value="1"/>
</dbReference>
<evidence type="ECO:0000259" key="6">
    <source>
        <dbReference type="PROSITE" id="PS50056"/>
    </source>
</evidence>
<evidence type="ECO:0000256" key="2">
    <source>
        <dbReference type="ARBA" id="ARBA00013064"/>
    </source>
</evidence>
<sequence>MARASRLEPRESAERPDYDEEARKLFAALNLTPGGAANDESLRLHSYRNLDIVWRHPTTGAQVFIGNATASSQKGILQKNRITHIVNCTSDMVNALEGDPSIAYYRFDLYKFFATLDLRSTRGVLEFFLPVFQWIDAAVNSGQSVLIHCLAGAHRAGTTGVAYVMHAADLDHQTAIAACKRCRPVVDPIGDLTNLLAQLDLARQQRKIPASHPAA</sequence>
<proteinExistence type="inferred from homology"/>
<dbReference type="PROSITE" id="PS50054">
    <property type="entry name" value="TYR_PHOSPHATASE_DUAL"/>
    <property type="match status" value="1"/>
</dbReference>
<protein>
    <recommendedName>
        <fullName evidence="2">protein-tyrosine-phosphatase</fullName>
        <ecNumber evidence="2">3.1.3.48</ecNumber>
    </recommendedName>
</protein>
<keyword evidence="3" id="KW-0378">Hydrolase</keyword>
<comment type="caution">
    <text evidence="7">The sequence shown here is derived from an EMBL/GenBank/DDBJ whole genome shotgun (WGS) entry which is preliminary data.</text>
</comment>
<dbReference type="SUPFAM" id="SSF52799">
    <property type="entry name" value="(Phosphotyrosine protein) phosphatases II"/>
    <property type="match status" value="1"/>
</dbReference>
<dbReference type="SMART" id="SM00195">
    <property type="entry name" value="DSPc"/>
    <property type="match status" value="1"/>
</dbReference>
<keyword evidence="8" id="KW-1185">Reference proteome</keyword>
<organism evidence="7 8">
    <name type="scientific">Durusdinium trenchii</name>
    <dbReference type="NCBI Taxonomy" id="1381693"/>
    <lineage>
        <taxon>Eukaryota</taxon>
        <taxon>Sar</taxon>
        <taxon>Alveolata</taxon>
        <taxon>Dinophyceae</taxon>
        <taxon>Suessiales</taxon>
        <taxon>Symbiodiniaceae</taxon>
        <taxon>Durusdinium</taxon>
    </lineage>
</organism>
<reference evidence="7 8" key="1">
    <citation type="submission" date="2024-02" db="EMBL/GenBank/DDBJ databases">
        <authorList>
            <person name="Chen Y."/>
            <person name="Shah S."/>
            <person name="Dougan E. K."/>
            <person name="Thang M."/>
            <person name="Chan C."/>
        </authorList>
    </citation>
    <scope>NUCLEOTIDE SEQUENCE [LARGE SCALE GENOMIC DNA]</scope>
</reference>